<dbReference type="Gene3D" id="3.90.215.10">
    <property type="entry name" value="Gamma Fibrinogen, chain A, domain 1"/>
    <property type="match status" value="1"/>
</dbReference>
<dbReference type="PANTHER" id="PTHR19143">
    <property type="entry name" value="FIBRINOGEN/TENASCIN/ANGIOPOEITIN"/>
    <property type="match status" value="1"/>
</dbReference>
<dbReference type="CDD" id="cd00087">
    <property type="entry name" value="FReD"/>
    <property type="match status" value="1"/>
</dbReference>
<keyword evidence="3" id="KW-0732">Signal</keyword>
<feature type="disulfide bond" evidence="2">
    <location>
        <begin position="122"/>
        <end position="139"/>
    </location>
</feature>
<dbReference type="SUPFAM" id="SSF56496">
    <property type="entry name" value="Fibrinogen C-terminal domain-like"/>
    <property type="match status" value="1"/>
</dbReference>
<evidence type="ECO:0000259" key="5">
    <source>
        <dbReference type="PROSITE" id="PS50948"/>
    </source>
</evidence>
<proteinExistence type="predicted"/>
<dbReference type="Proteomes" id="UP001159405">
    <property type="component" value="Unassembled WGS sequence"/>
</dbReference>
<keyword evidence="8" id="KW-1185">Reference proteome</keyword>
<dbReference type="CDD" id="cd00054">
    <property type="entry name" value="EGF_CA"/>
    <property type="match status" value="1"/>
</dbReference>
<evidence type="ECO:0000256" key="2">
    <source>
        <dbReference type="PROSITE-ProRule" id="PRU00076"/>
    </source>
</evidence>
<feature type="disulfide bond" evidence="2">
    <location>
        <begin position="141"/>
        <end position="150"/>
    </location>
</feature>
<dbReference type="InterPro" id="IPR050373">
    <property type="entry name" value="Fibrinogen_C-term_domain"/>
</dbReference>
<dbReference type="SMART" id="SM00179">
    <property type="entry name" value="EGF_CA"/>
    <property type="match status" value="1"/>
</dbReference>
<dbReference type="InterPro" id="IPR000742">
    <property type="entry name" value="EGF"/>
</dbReference>
<organism evidence="7 8">
    <name type="scientific">Porites lobata</name>
    <dbReference type="NCBI Taxonomy" id="104759"/>
    <lineage>
        <taxon>Eukaryota</taxon>
        <taxon>Metazoa</taxon>
        <taxon>Cnidaria</taxon>
        <taxon>Anthozoa</taxon>
        <taxon>Hexacorallia</taxon>
        <taxon>Scleractinia</taxon>
        <taxon>Fungiina</taxon>
        <taxon>Poritidae</taxon>
        <taxon>Porites</taxon>
    </lineage>
</organism>
<sequence length="364" mass="41616">MQGIAIIILSALSLHVQEIPIRCHGSAATVFQYISFDLDPFHRLTSHKISSSVVDSMEDCAMKCVMRWKRCLSFNLGNSTTNKQCCELISTDKYNSIANYSHSDNFHHFFKKNKCGSNKTLCKNGGTCYPIYENNDYRCVCSADYTGRHCEELFSGKSCLEWLKRGYTSSGVYNVPSRKGIDDPRVYCDMITDGGGWMVILRRVNNDSLNFDRTWNKYIFTFGDLLRSYWHGLGNLRRFTDHGRFSRQELRVDLEDWDGNTAFAKYSTFRVAPEEDFFRLTVDGYSGTAGDGLSSSNGMAFTSKDSDNDMNVDNNCAVQAWGGWWFKNCFQAFCTGQFSNLVWAPWKGFNYALKKCEMKIRPIT</sequence>
<evidence type="ECO:0000259" key="4">
    <source>
        <dbReference type="PROSITE" id="PS50026"/>
    </source>
</evidence>
<dbReference type="SMART" id="SM00186">
    <property type="entry name" value="FBG"/>
    <property type="match status" value="1"/>
</dbReference>
<name>A0ABN8PNA0_9CNID</name>
<comment type="caution">
    <text evidence="2">Lacks conserved residue(s) required for the propagation of feature annotation.</text>
</comment>
<dbReference type="SMART" id="SM00181">
    <property type="entry name" value="EGF"/>
    <property type="match status" value="1"/>
</dbReference>
<dbReference type="EMBL" id="CALNXK010000081">
    <property type="protein sequence ID" value="CAH3147404.1"/>
    <property type="molecule type" value="Genomic_DNA"/>
</dbReference>
<feature type="signal peptide" evidence="3">
    <location>
        <begin position="1"/>
        <end position="18"/>
    </location>
</feature>
<evidence type="ECO:0000313" key="8">
    <source>
        <dbReference type="Proteomes" id="UP001159405"/>
    </source>
</evidence>
<dbReference type="Gene3D" id="2.10.25.10">
    <property type="entry name" value="Laminin"/>
    <property type="match status" value="1"/>
</dbReference>
<dbReference type="NCBIfam" id="NF040941">
    <property type="entry name" value="GGGWT_bact"/>
    <property type="match status" value="1"/>
</dbReference>
<dbReference type="PROSITE" id="PS51406">
    <property type="entry name" value="FIBRINOGEN_C_2"/>
    <property type="match status" value="1"/>
</dbReference>
<feature type="chain" id="PRO_5046927161" evidence="3">
    <location>
        <begin position="19"/>
        <end position="364"/>
    </location>
</feature>
<evidence type="ECO:0000256" key="1">
    <source>
        <dbReference type="ARBA" id="ARBA00023157"/>
    </source>
</evidence>
<keyword evidence="2" id="KW-0245">EGF-like domain</keyword>
<dbReference type="SUPFAM" id="SSF57196">
    <property type="entry name" value="EGF/Laminin"/>
    <property type="match status" value="1"/>
</dbReference>
<feature type="domain" description="Apple" evidence="5">
    <location>
        <begin position="23"/>
        <end position="115"/>
    </location>
</feature>
<dbReference type="PROSITE" id="PS00022">
    <property type="entry name" value="EGF_1"/>
    <property type="match status" value="1"/>
</dbReference>
<dbReference type="InterPro" id="IPR036056">
    <property type="entry name" value="Fibrinogen-like_C"/>
</dbReference>
<keyword evidence="1 2" id="KW-1015">Disulfide bond</keyword>
<evidence type="ECO:0000256" key="3">
    <source>
        <dbReference type="SAM" id="SignalP"/>
    </source>
</evidence>
<protein>
    <submittedName>
        <fullName evidence="7">Uncharacterized protein</fullName>
    </submittedName>
</protein>
<evidence type="ECO:0000313" key="7">
    <source>
        <dbReference type="EMBL" id="CAH3147404.1"/>
    </source>
</evidence>
<dbReference type="Pfam" id="PF00147">
    <property type="entry name" value="Fibrinogen_C"/>
    <property type="match status" value="1"/>
</dbReference>
<reference evidence="7 8" key="1">
    <citation type="submission" date="2022-05" db="EMBL/GenBank/DDBJ databases">
        <authorList>
            <consortium name="Genoscope - CEA"/>
            <person name="William W."/>
        </authorList>
    </citation>
    <scope>NUCLEOTIDE SEQUENCE [LARGE SCALE GENOMIC DNA]</scope>
</reference>
<dbReference type="PROSITE" id="PS50026">
    <property type="entry name" value="EGF_3"/>
    <property type="match status" value="1"/>
</dbReference>
<gene>
    <name evidence="7" type="ORF">PLOB_00046082</name>
</gene>
<dbReference type="InterPro" id="IPR003609">
    <property type="entry name" value="Pan_app"/>
</dbReference>
<dbReference type="InterPro" id="IPR002181">
    <property type="entry name" value="Fibrinogen_a/b/g_C_dom"/>
</dbReference>
<feature type="domain" description="EGF-like" evidence="4">
    <location>
        <begin position="111"/>
        <end position="151"/>
    </location>
</feature>
<evidence type="ECO:0000259" key="6">
    <source>
        <dbReference type="PROSITE" id="PS51406"/>
    </source>
</evidence>
<accession>A0ABN8PNA0</accession>
<dbReference type="PROSITE" id="PS50948">
    <property type="entry name" value="PAN"/>
    <property type="match status" value="1"/>
</dbReference>
<comment type="caution">
    <text evidence="7">The sequence shown here is derived from an EMBL/GenBank/DDBJ whole genome shotgun (WGS) entry which is preliminary data.</text>
</comment>
<dbReference type="InterPro" id="IPR014716">
    <property type="entry name" value="Fibrinogen_a/b/g_C_1"/>
</dbReference>
<dbReference type="InterPro" id="IPR001881">
    <property type="entry name" value="EGF-like_Ca-bd_dom"/>
</dbReference>
<feature type="domain" description="Fibrinogen C-terminal" evidence="6">
    <location>
        <begin position="150"/>
        <end position="364"/>
    </location>
</feature>